<dbReference type="Proteomes" id="UP001172083">
    <property type="component" value="Unassembled WGS sequence"/>
</dbReference>
<organism evidence="1 2">
    <name type="scientific">Agaribacillus aureus</name>
    <dbReference type="NCBI Taxonomy" id="3051825"/>
    <lineage>
        <taxon>Bacteria</taxon>
        <taxon>Pseudomonadati</taxon>
        <taxon>Bacteroidota</taxon>
        <taxon>Cytophagia</taxon>
        <taxon>Cytophagales</taxon>
        <taxon>Splendidivirgaceae</taxon>
        <taxon>Agaribacillus</taxon>
    </lineage>
</organism>
<reference evidence="1" key="1">
    <citation type="submission" date="2023-06" db="EMBL/GenBank/DDBJ databases">
        <title>Genomic of Agaribacillus aureum.</title>
        <authorList>
            <person name="Wang G."/>
        </authorList>
    </citation>
    <scope>NUCLEOTIDE SEQUENCE</scope>
    <source>
        <strain evidence="1">BMA12</strain>
    </source>
</reference>
<name>A0ABT8L2J4_9BACT</name>
<comment type="caution">
    <text evidence="1">The sequence shown here is derived from an EMBL/GenBank/DDBJ whole genome shotgun (WGS) entry which is preliminary data.</text>
</comment>
<dbReference type="Pfam" id="PF11306">
    <property type="entry name" value="DUF3108"/>
    <property type="match status" value="1"/>
</dbReference>
<protein>
    <submittedName>
        <fullName evidence="1">DUF3108 domain-containing protein</fullName>
    </submittedName>
</protein>
<proteinExistence type="predicted"/>
<accession>A0ABT8L2J4</accession>
<dbReference type="EMBL" id="JAUJEB010000001">
    <property type="protein sequence ID" value="MDN5210696.1"/>
    <property type="molecule type" value="Genomic_DNA"/>
</dbReference>
<dbReference type="InterPro" id="IPR021457">
    <property type="entry name" value="DUF3108"/>
</dbReference>
<dbReference type="RefSeq" id="WP_346756038.1">
    <property type="nucleotide sequence ID" value="NZ_JAUJEB010000001.1"/>
</dbReference>
<gene>
    <name evidence="1" type="ORF">QQ020_01515</name>
</gene>
<keyword evidence="2" id="KW-1185">Reference proteome</keyword>
<evidence type="ECO:0000313" key="1">
    <source>
        <dbReference type="EMBL" id="MDN5210696.1"/>
    </source>
</evidence>
<sequence length="275" mass="31564">MRKLGFYFFGLLFLSSFILREGSVYEAAGNNSFTTGELLNFHVTFGIFSVGEAKMEIKDKTFNINGKKCYRVDVHGKTTGLVSWVAKVNDVWGAYVDTVAMTPQISYRKIRENNYKKDEIVKFDHNTNMIEYKVVDKKTGKFKDPLYYKAPENVRDMVGGYMYLRTMDLESFQIGDTITVDAFFEDTFYDFQIMYSGKETVKTKIGKIRCHKLVPVMPDNKLFDGENSITVWFSADQNKIPVRIEASMFIGKAGVEIEKTQGLLHPLNLVKKRNS</sequence>
<evidence type="ECO:0000313" key="2">
    <source>
        <dbReference type="Proteomes" id="UP001172083"/>
    </source>
</evidence>